<comment type="similarity">
    <text evidence="3">Belongs to the wax synthase family.</text>
</comment>
<reference evidence="10 11" key="1">
    <citation type="submission" date="2024-04" db="EMBL/GenBank/DDBJ databases">
        <title>genome sequences of Mucor flavus KT1a and Helicostylum pulchrum KT1b strains isolation_sourced from the surface of a dry-aged beef.</title>
        <authorList>
            <person name="Toyotome T."/>
            <person name="Hosono M."/>
            <person name="Torimaru M."/>
            <person name="Fukuda K."/>
            <person name="Mikami N."/>
        </authorList>
    </citation>
    <scope>NUCLEOTIDE SEQUENCE [LARGE SCALE GENOMIC DNA]</scope>
    <source>
        <strain evidence="10 11">KT1b</strain>
    </source>
</reference>
<evidence type="ECO:0000256" key="4">
    <source>
        <dbReference type="ARBA" id="ARBA00022679"/>
    </source>
</evidence>
<feature type="transmembrane region" description="Helical" evidence="8">
    <location>
        <begin position="166"/>
        <end position="189"/>
    </location>
</feature>
<keyword evidence="5 8" id="KW-0812">Transmembrane</keyword>
<accession>A0ABP9YFS2</accession>
<evidence type="ECO:0000256" key="5">
    <source>
        <dbReference type="ARBA" id="ARBA00022692"/>
    </source>
</evidence>
<comment type="pathway">
    <text evidence="2">Secondary metabolite biosynthesis.</text>
</comment>
<comment type="subcellular location">
    <subcellularLocation>
        <location evidence="1">Membrane</location>
        <topology evidence="1">Multi-pass membrane protein</topology>
    </subcellularLocation>
</comment>
<sequence length="396" mass="45377">MYYADHTKSPFIDISLPPAISLPVTLLASLYASVLGLDFYLLRHERLFRKVISPTQLRIAMAIVHAVIPLVFVCKQPPLNVFFAGAPWLLATYTAAIPTENLTMEKWVHTLMQVVIEQRPEETDDRKIRYKGVAKISLGIFKLVFMHLFVDYFLPRHVEYVLEYSWIHPVGIFYTFLFGLKAYCLLGVIDLLMGVEQTLFAWNMIDLFNSPIIASSPRDFWSRRWNKVVRNLLHTQIFKSTKKPGPENKSVQKMEETSNNRRVTRRLTAANKAVAETKNGIHDVTVTHVQPKRSSFWTTASGRGLLAFIVSGTFHEVIIMSVCRKITLENFIFFTLQGLAVTLEVNLRQGAWKQEPTGMTSIWCIGAQLLFMSITGRLFVAPFLRCQSFLESSRFY</sequence>
<feature type="transmembrane region" description="Helical" evidence="8">
    <location>
        <begin position="136"/>
        <end position="154"/>
    </location>
</feature>
<proteinExistence type="inferred from homology"/>
<feature type="transmembrane region" description="Helical" evidence="8">
    <location>
        <begin position="20"/>
        <end position="43"/>
    </location>
</feature>
<evidence type="ECO:0000259" key="9">
    <source>
        <dbReference type="Pfam" id="PF13813"/>
    </source>
</evidence>
<evidence type="ECO:0000256" key="6">
    <source>
        <dbReference type="ARBA" id="ARBA00022989"/>
    </source>
</evidence>
<feature type="transmembrane region" description="Helical" evidence="8">
    <location>
        <begin position="362"/>
        <end position="384"/>
    </location>
</feature>
<dbReference type="InterPro" id="IPR032805">
    <property type="entry name" value="Wax_synthase_dom"/>
</dbReference>
<name>A0ABP9YFS2_9FUNG</name>
<evidence type="ECO:0000256" key="3">
    <source>
        <dbReference type="ARBA" id="ARBA00007282"/>
    </source>
</evidence>
<organism evidence="10 11">
    <name type="scientific">Helicostylum pulchrum</name>
    <dbReference type="NCBI Taxonomy" id="562976"/>
    <lineage>
        <taxon>Eukaryota</taxon>
        <taxon>Fungi</taxon>
        <taxon>Fungi incertae sedis</taxon>
        <taxon>Mucoromycota</taxon>
        <taxon>Mucoromycotina</taxon>
        <taxon>Mucoromycetes</taxon>
        <taxon>Mucorales</taxon>
        <taxon>Mucorineae</taxon>
        <taxon>Mucoraceae</taxon>
        <taxon>Helicostylum</taxon>
    </lineage>
</organism>
<keyword evidence="4" id="KW-0808">Transferase</keyword>
<dbReference type="EMBL" id="BAABUJ010000051">
    <property type="protein sequence ID" value="GAA5805797.1"/>
    <property type="molecule type" value="Genomic_DNA"/>
</dbReference>
<dbReference type="PANTHER" id="PTHR31595:SF57">
    <property type="entry name" value="OS04G0481900 PROTEIN"/>
    <property type="match status" value="1"/>
</dbReference>
<dbReference type="InterPro" id="IPR044851">
    <property type="entry name" value="Wax_synthase"/>
</dbReference>
<feature type="domain" description="Wax synthase" evidence="9">
    <location>
        <begin position="206"/>
        <end position="246"/>
    </location>
</feature>
<dbReference type="Proteomes" id="UP001476247">
    <property type="component" value="Unassembled WGS sequence"/>
</dbReference>
<dbReference type="Pfam" id="PF13813">
    <property type="entry name" value="MBOAT_2"/>
    <property type="match status" value="1"/>
</dbReference>
<keyword evidence="6 8" id="KW-1133">Transmembrane helix</keyword>
<protein>
    <recommendedName>
        <fullName evidence="9">Wax synthase domain-containing protein</fullName>
    </recommendedName>
</protein>
<gene>
    <name evidence="10" type="ORF">HPULCUR_011323</name>
</gene>
<evidence type="ECO:0000256" key="8">
    <source>
        <dbReference type="SAM" id="Phobius"/>
    </source>
</evidence>
<evidence type="ECO:0000313" key="10">
    <source>
        <dbReference type="EMBL" id="GAA5805797.1"/>
    </source>
</evidence>
<evidence type="ECO:0000313" key="11">
    <source>
        <dbReference type="Proteomes" id="UP001476247"/>
    </source>
</evidence>
<evidence type="ECO:0000256" key="7">
    <source>
        <dbReference type="ARBA" id="ARBA00023136"/>
    </source>
</evidence>
<dbReference type="PANTHER" id="PTHR31595">
    <property type="entry name" value="LONG-CHAIN-ALCOHOL O-FATTY-ACYLTRANSFERASE 3-RELATED"/>
    <property type="match status" value="1"/>
</dbReference>
<evidence type="ECO:0000256" key="1">
    <source>
        <dbReference type="ARBA" id="ARBA00004141"/>
    </source>
</evidence>
<comment type="caution">
    <text evidence="10">The sequence shown here is derived from an EMBL/GenBank/DDBJ whole genome shotgun (WGS) entry which is preliminary data.</text>
</comment>
<evidence type="ECO:0000256" key="2">
    <source>
        <dbReference type="ARBA" id="ARBA00005179"/>
    </source>
</evidence>
<keyword evidence="11" id="KW-1185">Reference proteome</keyword>
<keyword evidence="7 8" id="KW-0472">Membrane</keyword>